<feature type="domain" description="Centrosomal CEP44" evidence="11">
    <location>
        <begin position="5"/>
        <end position="127"/>
    </location>
</feature>
<name>A0A3B3SE14_9TELE</name>
<dbReference type="OrthoDB" id="259598at2759"/>
<dbReference type="InterPro" id="IPR033603">
    <property type="entry name" value="CEP44"/>
</dbReference>
<evidence type="ECO:0000256" key="7">
    <source>
        <dbReference type="ARBA" id="ARBA00023212"/>
    </source>
</evidence>
<dbReference type="CTD" id="80817"/>
<reference evidence="12" key="1">
    <citation type="submission" date="2025-08" db="UniProtKB">
        <authorList>
            <consortium name="Ensembl"/>
        </authorList>
    </citation>
    <scope>IDENTIFICATION</scope>
</reference>
<evidence type="ECO:0000256" key="6">
    <source>
        <dbReference type="ARBA" id="ARBA00023054"/>
    </source>
</evidence>
<evidence type="ECO:0000256" key="2">
    <source>
        <dbReference type="ARBA" id="ARBA00004214"/>
    </source>
</evidence>
<evidence type="ECO:0000256" key="3">
    <source>
        <dbReference type="ARBA" id="ARBA00004647"/>
    </source>
</evidence>
<dbReference type="GO" id="GO:0000922">
    <property type="term" value="C:spindle pole"/>
    <property type="evidence" value="ECO:0007669"/>
    <property type="project" value="UniProtKB-SubCell"/>
</dbReference>
<dbReference type="GeneID" id="111837246"/>
<comment type="function">
    <text evidence="8">Centriole-enriched microtubule-binding protein involved in centriole biogenesis. In collaboration with CEP295 and POC1B, is required for the centriole-to-centrosome conversion by ensuring the formation of bona fide centriole wall. Functions as a linker component that maintains centrosome cohesion. Associates with CROCC and regulates its stability and localization to the centrosome.</text>
</comment>
<proteinExistence type="predicted"/>
<evidence type="ECO:0000313" key="12">
    <source>
        <dbReference type="Ensembl" id="ENSPKIP00000028485.1"/>
    </source>
</evidence>
<dbReference type="AlphaFoldDB" id="A0A3B3SE14"/>
<dbReference type="KEGG" id="pki:111837246"/>
<evidence type="ECO:0000313" key="13">
    <source>
        <dbReference type="Proteomes" id="UP000261540"/>
    </source>
</evidence>
<dbReference type="RefSeq" id="XP_072563085.1">
    <property type="nucleotide sequence ID" value="XM_072706984.1"/>
</dbReference>
<organism evidence="12 13">
    <name type="scientific">Paramormyrops kingsleyae</name>
    <dbReference type="NCBI Taxonomy" id="1676925"/>
    <lineage>
        <taxon>Eukaryota</taxon>
        <taxon>Metazoa</taxon>
        <taxon>Chordata</taxon>
        <taxon>Craniata</taxon>
        <taxon>Vertebrata</taxon>
        <taxon>Euteleostomi</taxon>
        <taxon>Actinopterygii</taxon>
        <taxon>Neopterygii</taxon>
        <taxon>Teleostei</taxon>
        <taxon>Osteoglossocephala</taxon>
        <taxon>Osteoglossomorpha</taxon>
        <taxon>Osteoglossiformes</taxon>
        <taxon>Mormyridae</taxon>
        <taxon>Paramormyrops</taxon>
    </lineage>
</organism>
<evidence type="ECO:0000256" key="4">
    <source>
        <dbReference type="ARBA" id="ARBA00014053"/>
    </source>
</evidence>
<keyword evidence="13" id="KW-1185">Reference proteome</keyword>
<evidence type="ECO:0000256" key="8">
    <source>
        <dbReference type="ARBA" id="ARBA00046235"/>
    </source>
</evidence>
<dbReference type="PANTHER" id="PTHR31477">
    <property type="entry name" value="CENTROSOMAL PROTEIN OF 44 KDA"/>
    <property type="match status" value="1"/>
</dbReference>
<evidence type="ECO:0000256" key="5">
    <source>
        <dbReference type="ARBA" id="ARBA00022490"/>
    </source>
</evidence>
<dbReference type="InterPro" id="IPR029157">
    <property type="entry name" value="CEP44_CC"/>
</dbReference>
<dbReference type="STRING" id="1676925.ENSPKIP00000028485"/>
<evidence type="ECO:0000256" key="9">
    <source>
        <dbReference type="SAM" id="Coils"/>
    </source>
</evidence>
<dbReference type="GO" id="GO:0010457">
    <property type="term" value="P:centriole-centriole cohesion"/>
    <property type="evidence" value="ECO:0007669"/>
    <property type="project" value="TreeGrafter"/>
</dbReference>
<reference evidence="12" key="2">
    <citation type="submission" date="2025-09" db="UniProtKB">
        <authorList>
            <consortium name="Ensembl"/>
        </authorList>
    </citation>
    <scope>IDENTIFICATION</scope>
</reference>
<evidence type="ECO:0000256" key="1">
    <source>
        <dbReference type="ARBA" id="ARBA00004114"/>
    </source>
</evidence>
<keyword evidence="5" id="KW-0963">Cytoplasm</keyword>
<dbReference type="RefSeq" id="XP_072563086.1">
    <property type="nucleotide sequence ID" value="XM_072706985.1"/>
</dbReference>
<dbReference type="Pfam" id="PF15007">
    <property type="entry name" value="CEP44"/>
    <property type="match status" value="1"/>
</dbReference>
<keyword evidence="6 9" id="KW-0175">Coiled coil</keyword>
<dbReference type="GO" id="GO:0007099">
    <property type="term" value="P:centriole replication"/>
    <property type="evidence" value="ECO:0007669"/>
    <property type="project" value="TreeGrafter"/>
</dbReference>
<comment type="subcellular location">
    <subcellularLocation>
        <location evidence="1">Cytoplasm</location>
        <location evidence="1">Cytoskeleton</location>
        <location evidence="1">Microtubule organizing center</location>
        <location evidence="1">Centrosome</location>
        <location evidence="1">Centriole</location>
    </subcellularLocation>
    <subcellularLocation>
        <location evidence="3">Cytoplasm</location>
        <location evidence="3">Cytoskeleton</location>
        <location evidence="3">Spindle pole</location>
    </subcellularLocation>
    <subcellularLocation>
        <location evidence="2">Midbody</location>
    </subcellularLocation>
</comment>
<dbReference type="RefSeq" id="XP_023654898.1">
    <property type="nucleotide sequence ID" value="XM_023799130.2"/>
</dbReference>
<accession>A0A3B3SE14</accession>
<keyword evidence="7" id="KW-0206">Cytoskeleton</keyword>
<feature type="region of interest" description="Disordered" evidence="10">
    <location>
        <begin position="168"/>
        <end position="221"/>
    </location>
</feature>
<sequence length="388" mass="42780">MTTGDLRGCLRKLERQLRSLKYPREVDYCALARGEPSSVLPIVSYAFVSYSSHVAEHLVGLGVELAGKNDLRFVETVYKVLRDVFHYKPLLTKQQFLQPGFAEHKIGILCDVIGFVTRKHGQLCKASRPTFQKRSKSGFPSIDPLCKMEKLPTTDVVTSGTFSKLPLVERHTGGTTSALTNPLCDEGDSEEGSETSSEREEPEADDPPSPDWPTGPQVRPTQSLPLWQVMGSPPSCHARDLQMDEARLQALEAQLQECQAKLEKLSSLERRLQALERDTAGKVVMDREQWENLESRVLLLETRLALSSAQAESSLLLTEKDDITSQEVSEAGPESSSALCGSLAGHRPPEASPISMTDVSKGTLKRLERIASMMKDTSGLLRSADPSM</sequence>
<dbReference type="Ensembl" id="ENSPKIT00000009265.1">
    <property type="protein sequence ID" value="ENSPKIP00000028485.1"/>
    <property type="gene ID" value="ENSPKIG00000010095.1"/>
</dbReference>
<dbReference type="GO" id="GO:0005813">
    <property type="term" value="C:centrosome"/>
    <property type="evidence" value="ECO:0007669"/>
    <property type="project" value="TreeGrafter"/>
</dbReference>
<dbReference type="GO" id="GO:0030496">
    <property type="term" value="C:midbody"/>
    <property type="evidence" value="ECO:0007669"/>
    <property type="project" value="UniProtKB-SubCell"/>
</dbReference>
<feature type="coiled-coil region" evidence="9">
    <location>
        <begin position="241"/>
        <end position="278"/>
    </location>
</feature>
<dbReference type="PANTHER" id="PTHR31477:SF1">
    <property type="entry name" value="CENTROSOMAL PROTEIN OF 44 KDA"/>
    <property type="match status" value="1"/>
</dbReference>
<evidence type="ECO:0000256" key="10">
    <source>
        <dbReference type="SAM" id="MobiDB-lite"/>
    </source>
</evidence>
<dbReference type="GO" id="GO:0005814">
    <property type="term" value="C:centriole"/>
    <property type="evidence" value="ECO:0007669"/>
    <property type="project" value="UniProtKB-SubCell"/>
</dbReference>
<evidence type="ECO:0000259" key="11">
    <source>
        <dbReference type="Pfam" id="PF15007"/>
    </source>
</evidence>
<dbReference type="RefSeq" id="XP_072563084.1">
    <property type="nucleotide sequence ID" value="XM_072706983.1"/>
</dbReference>
<feature type="region of interest" description="Disordered" evidence="10">
    <location>
        <begin position="325"/>
        <end position="359"/>
    </location>
</feature>
<protein>
    <recommendedName>
        <fullName evidence="4">Centrosomal protein of 44 kDa</fullName>
    </recommendedName>
</protein>
<dbReference type="Proteomes" id="UP000261540">
    <property type="component" value="Unplaced"/>
</dbReference>
<dbReference type="GeneTree" id="ENSGT00390000009873"/>